<sequence>MDLLRPRNIASSGITFQTHVQLPIMTKVLAVWAALRHTIHLGFTKIWLRSDSLGLIRAIVSVIKPKNLHGISLGYQNPIVLLQFLFFFLYSKSKMDLQTL</sequence>
<organism evidence="2 3">
    <name type="scientific">Brassica campestris</name>
    <name type="common">Field mustard</name>
    <dbReference type="NCBI Taxonomy" id="3711"/>
    <lineage>
        <taxon>Eukaryota</taxon>
        <taxon>Viridiplantae</taxon>
        <taxon>Streptophyta</taxon>
        <taxon>Embryophyta</taxon>
        <taxon>Tracheophyta</taxon>
        <taxon>Spermatophyta</taxon>
        <taxon>Magnoliopsida</taxon>
        <taxon>eudicotyledons</taxon>
        <taxon>Gunneridae</taxon>
        <taxon>Pentapetalae</taxon>
        <taxon>rosids</taxon>
        <taxon>malvids</taxon>
        <taxon>Brassicales</taxon>
        <taxon>Brassicaceae</taxon>
        <taxon>Brassiceae</taxon>
        <taxon>Brassica</taxon>
    </lineage>
</organism>
<proteinExistence type="predicted"/>
<gene>
    <name evidence="2" type="ORF">BRAPAZ1V2_A02P19610.2</name>
</gene>
<accession>A0A8D9H4T1</accession>
<evidence type="ECO:0000313" key="2">
    <source>
        <dbReference type="EMBL" id="CAG7893009.1"/>
    </source>
</evidence>
<evidence type="ECO:0008006" key="4">
    <source>
        <dbReference type="Google" id="ProtNLM"/>
    </source>
</evidence>
<dbReference type="EMBL" id="LS974618">
    <property type="protein sequence ID" value="CAG7893009.1"/>
    <property type="molecule type" value="Genomic_DNA"/>
</dbReference>
<keyword evidence="1" id="KW-0812">Transmembrane</keyword>
<protein>
    <recommendedName>
        <fullName evidence="4">RNase H type-1 domain-containing protein</fullName>
    </recommendedName>
</protein>
<dbReference type="Proteomes" id="UP000694005">
    <property type="component" value="Chromosome A02"/>
</dbReference>
<keyword evidence="1" id="KW-1133">Transmembrane helix</keyword>
<evidence type="ECO:0000313" key="3">
    <source>
        <dbReference type="Proteomes" id="UP000694005"/>
    </source>
</evidence>
<dbReference type="AlphaFoldDB" id="A0A8D9H4T1"/>
<reference evidence="2 3" key="1">
    <citation type="submission" date="2021-07" db="EMBL/GenBank/DDBJ databases">
        <authorList>
            <consortium name="Genoscope - CEA"/>
            <person name="William W."/>
        </authorList>
    </citation>
    <scope>NUCLEOTIDE SEQUENCE [LARGE SCALE GENOMIC DNA]</scope>
</reference>
<evidence type="ECO:0000256" key="1">
    <source>
        <dbReference type="SAM" id="Phobius"/>
    </source>
</evidence>
<dbReference type="Gramene" id="A02p19610.2_BraZ1">
    <property type="protein sequence ID" value="A02p19610.2_BraZ1.CDS.1"/>
    <property type="gene ID" value="A02g19610.2_BraZ1"/>
</dbReference>
<feature type="transmembrane region" description="Helical" evidence="1">
    <location>
        <begin position="73"/>
        <end position="90"/>
    </location>
</feature>
<name>A0A8D9H4T1_BRACM</name>
<keyword evidence="1" id="KW-0472">Membrane</keyword>